<dbReference type="InterPro" id="IPR013381">
    <property type="entry name" value="CRISPR-assoc_prot_Cse1"/>
</dbReference>
<dbReference type="KEGG" id="nfr:ERS450000_05494"/>
<dbReference type="AlphaFoldDB" id="A0A0H5P6J8"/>
<name>A0A0H5P6J8_NOCFR</name>
<gene>
    <name evidence="2" type="ORF">ERS450000_05494</name>
</gene>
<evidence type="ECO:0000313" key="3">
    <source>
        <dbReference type="Proteomes" id="UP000057820"/>
    </source>
</evidence>
<dbReference type="EMBL" id="LN868939">
    <property type="protein sequence ID" value="CRY83435.1"/>
    <property type="molecule type" value="Genomic_DNA"/>
</dbReference>
<evidence type="ECO:0000256" key="1">
    <source>
        <dbReference type="SAM" id="MobiDB-lite"/>
    </source>
</evidence>
<proteinExistence type="predicted"/>
<dbReference type="CDD" id="cd09669">
    <property type="entry name" value="Cse1_I-E"/>
    <property type="match status" value="1"/>
</dbReference>
<reference evidence="3" key="1">
    <citation type="submission" date="2015-03" db="EMBL/GenBank/DDBJ databases">
        <authorList>
            <consortium name="Pathogen Informatics"/>
        </authorList>
    </citation>
    <scope>NUCLEOTIDE SEQUENCE [LARGE SCALE GENOMIC DNA]</scope>
    <source>
        <strain evidence="3">NCTC11134</strain>
        <plasmid evidence="3">2</plasmid>
    </source>
</reference>
<feature type="region of interest" description="Disordered" evidence="1">
    <location>
        <begin position="222"/>
        <end position="246"/>
    </location>
</feature>
<organism evidence="2 3">
    <name type="scientific">Nocardia farcinica</name>
    <dbReference type="NCBI Taxonomy" id="37329"/>
    <lineage>
        <taxon>Bacteria</taxon>
        <taxon>Bacillati</taxon>
        <taxon>Actinomycetota</taxon>
        <taxon>Actinomycetes</taxon>
        <taxon>Mycobacteriales</taxon>
        <taxon>Nocardiaceae</taxon>
        <taxon>Nocardia</taxon>
    </lineage>
</organism>
<keyword evidence="2" id="KW-0614">Plasmid</keyword>
<evidence type="ECO:0000313" key="2">
    <source>
        <dbReference type="EMBL" id="CRY83435.1"/>
    </source>
</evidence>
<dbReference type="Gene3D" id="1.10.132.100">
    <property type="match status" value="1"/>
</dbReference>
<protein>
    <submittedName>
        <fullName evidence="2">Cascade antiviral complex protein</fullName>
    </submittedName>
</protein>
<dbReference type="RefSeq" id="WP_060594692.1">
    <property type="nucleotide sequence ID" value="NZ_CP031418.1"/>
</dbReference>
<geneLocation type="plasmid" evidence="2">
    <name>2</name>
</geneLocation>
<dbReference type="Proteomes" id="UP000057820">
    <property type="component" value="Plasmid 2"/>
</dbReference>
<accession>A0A0H5P6J8</accession>
<dbReference type="NCBIfam" id="TIGR02547">
    <property type="entry name" value="casA_cse1"/>
    <property type="match status" value="1"/>
</dbReference>
<feature type="compositionally biased region" description="Basic and acidic residues" evidence="1">
    <location>
        <begin position="222"/>
        <end position="237"/>
    </location>
</feature>
<dbReference type="Pfam" id="PF09481">
    <property type="entry name" value="CRISPR_Cse1"/>
    <property type="match status" value="1"/>
</dbReference>
<sequence length="552" mass="60699">MSDAAAEFDLLDEPWIIVTDASGKASEVSLRQVFRQPEEYVAIGGEVPTQQFAILRLLLAILHRTVADRPGTAIDVWSQLWQEWPADDIDRYLLAHRDRFDLFHPSTPFFQVADLRSAKDGVSSLDKLIADVPNGDKYFTTRAGRSLDRIDFGEAARWLVHAHAFDPSGIKTGAEGDMRVKGGKGYPIGVAWAGSLGGVYLEGGDLRRTLLLNLVLADPDGDRYPDHDRPPWERDPDGPAVRDITGPSGPVDLFTWQSRRVRLVNSGAQVTGVVLCNGDALESFNKQLLEPMTGWRYSENQSKKAGETRHYPMVHDPEKSLWRGLRSLLGDVASSEPVVGRAIAPGVVEWAGTLLDAGALPPDQPIRLHAVGMHYINNLSIVGDIVDDAIGFRAAMLASDPRLRICAVAAVQIAEEAVDALANLAADLAAAAGGEPTGARMRAREEGFFALEAPYRRWLAGLVPQSTGYARQAAEWEQTAFVIVRRLGTEYIAAAGDVAWVGRPVREKWLDSSIAERWFYKKLRAVLPSAFTEHRDTQEKEPTDGERVAVVW</sequence>